<dbReference type="GO" id="GO:0046872">
    <property type="term" value="F:metal ion binding"/>
    <property type="evidence" value="ECO:0007669"/>
    <property type="project" value="UniProtKB-KW"/>
</dbReference>
<dbReference type="OMA" id="AINISWV"/>
<keyword evidence="7" id="KW-1185">Reference proteome</keyword>
<dbReference type="OrthoDB" id="2993351at2759"/>
<dbReference type="VEuPathDB" id="FungiDB:F503_08049"/>
<reference evidence="6 7" key="1">
    <citation type="journal article" date="2013" name="BMC Genomics">
        <title>The genome and transcriptome of the pine saprophyte Ophiostoma piceae, and a comparison with the bark beetle-associated pine pathogen Grosmannia clavigera.</title>
        <authorList>
            <person name="Haridas S."/>
            <person name="Wang Y."/>
            <person name="Lim L."/>
            <person name="Massoumi Alamouti S."/>
            <person name="Jackman S."/>
            <person name="Docking R."/>
            <person name="Robertson G."/>
            <person name="Birol I."/>
            <person name="Bohlmann J."/>
            <person name="Breuil C."/>
        </authorList>
    </citation>
    <scope>NUCLEOTIDE SEQUENCE [LARGE SCALE GENOMIC DNA]</scope>
    <source>
        <strain evidence="6 7">UAMH 11346</strain>
    </source>
</reference>
<dbReference type="GO" id="GO:0016846">
    <property type="term" value="F:carbon-sulfur lyase activity"/>
    <property type="evidence" value="ECO:0007669"/>
    <property type="project" value="InterPro"/>
</dbReference>
<dbReference type="STRING" id="1262450.S3CLK7"/>
<dbReference type="AlphaFoldDB" id="S3CLK7"/>
<dbReference type="InterPro" id="IPR052355">
    <property type="entry name" value="CENP-V-like"/>
</dbReference>
<comment type="similarity">
    <text evidence="1">Belongs to the Gfa family.</text>
</comment>
<dbReference type="PANTHER" id="PTHR28620">
    <property type="entry name" value="CENTROMERE PROTEIN V"/>
    <property type="match status" value="1"/>
</dbReference>
<dbReference type="EMBL" id="KE148151">
    <property type="protein sequence ID" value="EPE07398.1"/>
    <property type="molecule type" value="Genomic_DNA"/>
</dbReference>
<evidence type="ECO:0000313" key="7">
    <source>
        <dbReference type="Proteomes" id="UP000016923"/>
    </source>
</evidence>
<evidence type="ECO:0000256" key="1">
    <source>
        <dbReference type="ARBA" id="ARBA00005495"/>
    </source>
</evidence>
<name>S3CLK7_OPHP1</name>
<dbReference type="PROSITE" id="PS51891">
    <property type="entry name" value="CENP_V_GFA"/>
    <property type="match status" value="1"/>
</dbReference>
<accession>S3CLK7</accession>
<proteinExistence type="inferred from homology"/>
<dbReference type="Pfam" id="PF04828">
    <property type="entry name" value="GFA"/>
    <property type="match status" value="1"/>
</dbReference>
<organism evidence="6 7">
    <name type="scientific">Ophiostoma piceae (strain UAMH 11346)</name>
    <name type="common">Sap stain fungus</name>
    <dbReference type="NCBI Taxonomy" id="1262450"/>
    <lineage>
        <taxon>Eukaryota</taxon>
        <taxon>Fungi</taxon>
        <taxon>Dikarya</taxon>
        <taxon>Ascomycota</taxon>
        <taxon>Pezizomycotina</taxon>
        <taxon>Sordariomycetes</taxon>
        <taxon>Sordariomycetidae</taxon>
        <taxon>Ophiostomatales</taxon>
        <taxon>Ophiostomataceae</taxon>
        <taxon>Ophiostoma</taxon>
    </lineage>
</organism>
<evidence type="ECO:0000256" key="4">
    <source>
        <dbReference type="SAM" id="MobiDB-lite"/>
    </source>
</evidence>
<keyword evidence="2" id="KW-0479">Metal-binding</keyword>
<dbReference type="Gene3D" id="2.170.150.70">
    <property type="match status" value="1"/>
</dbReference>
<feature type="domain" description="CENP-V/GFA" evidence="5">
    <location>
        <begin position="59"/>
        <end position="182"/>
    </location>
</feature>
<dbReference type="InterPro" id="IPR011057">
    <property type="entry name" value="Mss4-like_sf"/>
</dbReference>
<evidence type="ECO:0000256" key="2">
    <source>
        <dbReference type="ARBA" id="ARBA00022723"/>
    </source>
</evidence>
<evidence type="ECO:0000259" key="5">
    <source>
        <dbReference type="PROSITE" id="PS51891"/>
    </source>
</evidence>
<feature type="region of interest" description="Disordered" evidence="4">
    <location>
        <begin position="1"/>
        <end position="21"/>
    </location>
</feature>
<keyword evidence="3" id="KW-0862">Zinc</keyword>
<dbReference type="eggNOG" id="KOG4192">
    <property type="taxonomic scope" value="Eukaryota"/>
</dbReference>
<dbReference type="HOGENOM" id="CLU_055491_7_0_1"/>
<dbReference type="InterPro" id="IPR006913">
    <property type="entry name" value="CENP-V/GFA"/>
</dbReference>
<dbReference type="Proteomes" id="UP000016923">
    <property type="component" value="Unassembled WGS sequence"/>
</dbReference>
<dbReference type="SUPFAM" id="SSF51316">
    <property type="entry name" value="Mss4-like"/>
    <property type="match status" value="1"/>
</dbReference>
<sequence length="203" mass="22559">MTKLEVMPPTNGTTGSAPQPLPDGMTIEAFKALPWRPMNKCRYLAEQAAAGTPVPAKTYQGGCHCGAIAFDVTLQPPLEDGHTVIDCSCSACRRLGYLLVYPTRDNVVFRNRGGGQKRCGVYQFNLKVQEHLFCKRCGASLMIDFLERFHPEFDGYGINVRALRDVDLSKLSIEKTDGASYIPPFVDTAGQWYEESDVEEEKE</sequence>
<evidence type="ECO:0000313" key="6">
    <source>
        <dbReference type="EMBL" id="EPE07398.1"/>
    </source>
</evidence>
<protein>
    <submittedName>
        <fullName evidence="6">Glutathione-dependent formaldehyde-activating enzyme</fullName>
    </submittedName>
</protein>
<gene>
    <name evidence="6" type="ORF">F503_08049</name>
</gene>
<evidence type="ECO:0000256" key="3">
    <source>
        <dbReference type="ARBA" id="ARBA00022833"/>
    </source>
</evidence>
<dbReference type="PANTHER" id="PTHR28620:SF1">
    <property type="entry name" value="CENP-V_GFA DOMAIN-CONTAINING PROTEIN"/>
    <property type="match status" value="1"/>
</dbReference>